<evidence type="ECO:0000256" key="11">
    <source>
        <dbReference type="SAM" id="MobiDB-lite"/>
    </source>
</evidence>
<evidence type="ECO:0000256" key="2">
    <source>
        <dbReference type="ARBA" id="ARBA00006513"/>
    </source>
</evidence>
<dbReference type="EMBL" id="CAJFCJ010000002">
    <property type="protein sequence ID" value="CAD5112651.1"/>
    <property type="molecule type" value="Genomic_DNA"/>
</dbReference>
<dbReference type="AlphaFoldDB" id="A0A7I8V8H4"/>
<organism evidence="13 14">
    <name type="scientific">Dimorphilus gyrociliatus</name>
    <dbReference type="NCBI Taxonomy" id="2664684"/>
    <lineage>
        <taxon>Eukaryota</taxon>
        <taxon>Metazoa</taxon>
        <taxon>Spiralia</taxon>
        <taxon>Lophotrochozoa</taxon>
        <taxon>Annelida</taxon>
        <taxon>Polychaeta</taxon>
        <taxon>Polychaeta incertae sedis</taxon>
        <taxon>Dinophilidae</taxon>
        <taxon>Dimorphilus</taxon>
    </lineage>
</organism>
<dbReference type="Pfam" id="PF03189">
    <property type="entry name" value="Otopetrin"/>
    <property type="match status" value="1"/>
</dbReference>
<keyword evidence="4" id="KW-1003">Cell membrane</keyword>
<feature type="region of interest" description="Disordered" evidence="11">
    <location>
        <begin position="147"/>
        <end position="189"/>
    </location>
</feature>
<evidence type="ECO:0000256" key="5">
    <source>
        <dbReference type="ARBA" id="ARBA00022692"/>
    </source>
</evidence>
<feature type="transmembrane region" description="Helical" evidence="12">
    <location>
        <begin position="625"/>
        <end position="646"/>
    </location>
</feature>
<keyword evidence="9 12" id="KW-0472">Membrane</keyword>
<comment type="subcellular location">
    <subcellularLocation>
        <location evidence="1">Cell membrane</location>
        <topology evidence="1">Multi-pass membrane protein</topology>
    </subcellularLocation>
</comment>
<dbReference type="Proteomes" id="UP000549394">
    <property type="component" value="Unassembled WGS sequence"/>
</dbReference>
<name>A0A7I8V8H4_9ANNE</name>
<gene>
    <name evidence="13" type="ORF">DGYR_LOCUS1757</name>
</gene>
<keyword evidence="10" id="KW-0407">Ion channel</keyword>
<evidence type="ECO:0000256" key="8">
    <source>
        <dbReference type="ARBA" id="ARBA00023065"/>
    </source>
</evidence>
<feature type="transmembrane region" description="Helical" evidence="12">
    <location>
        <begin position="313"/>
        <end position="332"/>
    </location>
</feature>
<feature type="transmembrane region" description="Helical" evidence="12">
    <location>
        <begin position="473"/>
        <end position="493"/>
    </location>
</feature>
<dbReference type="PANTHER" id="PTHR21522:SF32">
    <property type="entry name" value="OTOPETRIN-2"/>
    <property type="match status" value="1"/>
</dbReference>
<keyword evidence="8" id="KW-0406">Ion transport</keyword>
<feature type="transmembrane region" description="Helical" evidence="12">
    <location>
        <begin position="250"/>
        <end position="270"/>
    </location>
</feature>
<sequence length="736" mass="81439">MDTSDPDENFDLEQLEQSQDSEESLSDNSGSIQSVVHVGSFESPRVSPCCSNGSDVERHIYAEARHPEDSSSDESEGKRRNSDSSSSSENTQIWISQQKQLRSHNQLMQKFQRHASNNLSTSSVMRNSMISCNSSTGRIEVTLHEEHGNGVDSGISGESHGDGGSSGQGDPSLLPNTQMPPPSPPMMSILKNNEAQSQCTQSCAVMEAHLRNSLLNVTSGSYALFIIVLGLVLSLAETSDWNSPGNYEGFYIFLYVVAIVFLGYAFGILLRARAERKRRRKWAHDDEATLDSALLTKVKNATVGGVIVRTGSFYLRLGAVGFGIGAMIHEGLKFGEMFQVDVFSPCFSSAQAVSPIIHLIFIFAQLYFIFLNSKMYLHNYTTLARFGLMHMIATNVCIWIRTVSNQVLRDFDKFHAHLREQSTTDSTILFSPTSQNSTRFAAHSLENDTNRSTTVNCTRHDIISHVVARASPFLYPCTVQYCFIAGAILIVLWKNIGKRLEVTRPSTPSTSSSRRIGVDCGGATRGLFLGVLILVLTIISTIVHVVMSAKSEFQNIGDCLSYGTEVVLQIFCSLAICFAWFRMRDMKFDHRLDNSLDEGLLLVSLSFVYILSVFGIVTGQARSSSLLVASSTLSAIESSLQTAFIFHALRRSSLKPYHETKKPGRQYVTFLLIANVAACVLCGVQGIRTSIENTAFDLLPSIIVRRCSLPFVIFYRLHSAICLANVWKNAYKLKRD</sequence>
<feature type="transmembrane region" description="Helical" evidence="12">
    <location>
        <begin position="214"/>
        <end position="235"/>
    </location>
</feature>
<reference evidence="13 14" key="1">
    <citation type="submission" date="2020-08" db="EMBL/GenBank/DDBJ databases">
        <authorList>
            <person name="Hejnol A."/>
        </authorList>
    </citation>
    <scope>NUCLEOTIDE SEQUENCE [LARGE SCALE GENOMIC DNA]</scope>
</reference>
<feature type="transmembrane region" description="Helical" evidence="12">
    <location>
        <begin position="599"/>
        <end position="619"/>
    </location>
</feature>
<evidence type="ECO:0000256" key="4">
    <source>
        <dbReference type="ARBA" id="ARBA00022475"/>
    </source>
</evidence>
<feature type="transmembrane region" description="Helical" evidence="12">
    <location>
        <begin position="667"/>
        <end position="688"/>
    </location>
</feature>
<comment type="caution">
    <text evidence="13">The sequence shown here is derived from an EMBL/GenBank/DDBJ whole genome shotgun (WGS) entry which is preliminary data.</text>
</comment>
<dbReference type="PANTHER" id="PTHR21522">
    <property type="entry name" value="PROTON CHANNEL OTOP"/>
    <property type="match status" value="1"/>
</dbReference>
<keyword evidence="5 12" id="KW-0812">Transmembrane</keyword>
<evidence type="ECO:0000256" key="6">
    <source>
        <dbReference type="ARBA" id="ARBA00022781"/>
    </source>
</evidence>
<dbReference type="OrthoDB" id="6429739at2759"/>
<proteinExistence type="inferred from homology"/>
<evidence type="ECO:0000256" key="1">
    <source>
        <dbReference type="ARBA" id="ARBA00004651"/>
    </source>
</evidence>
<evidence type="ECO:0000313" key="13">
    <source>
        <dbReference type="EMBL" id="CAD5112651.1"/>
    </source>
</evidence>
<evidence type="ECO:0000313" key="14">
    <source>
        <dbReference type="Proteomes" id="UP000549394"/>
    </source>
</evidence>
<keyword evidence="6" id="KW-0375">Hydrogen ion transport</keyword>
<feature type="compositionally biased region" description="Basic and acidic residues" evidence="11">
    <location>
        <begin position="55"/>
        <end position="82"/>
    </location>
</feature>
<comment type="similarity">
    <text evidence="2">Belongs to the otopetrin family.</text>
</comment>
<feature type="transmembrane region" description="Helical" evidence="12">
    <location>
        <begin position="527"/>
        <end position="546"/>
    </location>
</feature>
<dbReference type="InterPro" id="IPR004878">
    <property type="entry name" value="Otopetrin"/>
</dbReference>
<keyword evidence="14" id="KW-1185">Reference proteome</keyword>
<feature type="compositionally biased region" description="Acidic residues" evidence="11">
    <location>
        <begin position="1"/>
        <end position="25"/>
    </location>
</feature>
<protein>
    <submittedName>
        <fullName evidence="13">DgyrCDS1866</fullName>
    </submittedName>
</protein>
<accession>A0A7I8V8H4</accession>
<feature type="transmembrane region" description="Helical" evidence="12">
    <location>
        <begin position="383"/>
        <end position="402"/>
    </location>
</feature>
<evidence type="ECO:0000256" key="10">
    <source>
        <dbReference type="ARBA" id="ARBA00023303"/>
    </source>
</evidence>
<feature type="region of interest" description="Disordered" evidence="11">
    <location>
        <begin position="1"/>
        <end position="92"/>
    </location>
</feature>
<feature type="transmembrane region" description="Helical" evidence="12">
    <location>
        <begin position="708"/>
        <end position="727"/>
    </location>
</feature>
<evidence type="ECO:0000256" key="12">
    <source>
        <dbReference type="SAM" id="Phobius"/>
    </source>
</evidence>
<feature type="transmembrane region" description="Helical" evidence="12">
    <location>
        <begin position="566"/>
        <end position="583"/>
    </location>
</feature>
<keyword evidence="7 12" id="KW-1133">Transmembrane helix</keyword>
<dbReference type="GO" id="GO:0005886">
    <property type="term" value="C:plasma membrane"/>
    <property type="evidence" value="ECO:0007669"/>
    <property type="project" value="UniProtKB-SubCell"/>
</dbReference>
<evidence type="ECO:0000256" key="3">
    <source>
        <dbReference type="ARBA" id="ARBA00022448"/>
    </source>
</evidence>
<dbReference type="GO" id="GO:0015252">
    <property type="term" value="F:proton channel activity"/>
    <property type="evidence" value="ECO:0007669"/>
    <property type="project" value="InterPro"/>
</dbReference>
<evidence type="ECO:0000256" key="7">
    <source>
        <dbReference type="ARBA" id="ARBA00022989"/>
    </source>
</evidence>
<keyword evidence="3" id="KW-0813">Transport</keyword>
<evidence type="ECO:0000256" key="9">
    <source>
        <dbReference type="ARBA" id="ARBA00023136"/>
    </source>
</evidence>
<feature type="transmembrane region" description="Helical" evidence="12">
    <location>
        <begin position="352"/>
        <end position="371"/>
    </location>
</feature>